<dbReference type="InterPro" id="IPR006076">
    <property type="entry name" value="FAD-dep_OxRdtase"/>
</dbReference>
<dbReference type="Proteomes" id="UP000239494">
    <property type="component" value="Unassembled WGS sequence"/>
</dbReference>
<feature type="domain" description="FAD dependent oxidoreductase" evidence="5">
    <location>
        <begin position="2"/>
        <end position="337"/>
    </location>
</feature>
<evidence type="ECO:0000256" key="4">
    <source>
        <dbReference type="ARBA" id="ARBA00023002"/>
    </source>
</evidence>
<dbReference type="PANTHER" id="PTHR10961:SF10">
    <property type="entry name" value="FAD DEPENDENT OXIDOREDUCTASE DOMAIN-CONTAINING PROTEIN"/>
    <property type="match status" value="1"/>
</dbReference>
<dbReference type="RefSeq" id="WP_106190679.1">
    <property type="nucleotide sequence ID" value="NZ_PVTF01000009.1"/>
</dbReference>
<dbReference type="AlphaFoldDB" id="A0A2T0SWJ6"/>
<organism evidence="6 7">
    <name type="scientific">Umezawaea tangerina</name>
    <dbReference type="NCBI Taxonomy" id="84725"/>
    <lineage>
        <taxon>Bacteria</taxon>
        <taxon>Bacillati</taxon>
        <taxon>Actinomycetota</taxon>
        <taxon>Actinomycetes</taxon>
        <taxon>Pseudonocardiales</taxon>
        <taxon>Pseudonocardiaceae</taxon>
        <taxon>Umezawaea</taxon>
    </lineage>
</organism>
<keyword evidence="2" id="KW-0285">Flavoprotein</keyword>
<evidence type="ECO:0000256" key="2">
    <source>
        <dbReference type="ARBA" id="ARBA00022630"/>
    </source>
</evidence>
<dbReference type="OrthoDB" id="4051954at2"/>
<dbReference type="InterPro" id="IPR036188">
    <property type="entry name" value="FAD/NAD-bd_sf"/>
</dbReference>
<name>A0A2T0SWJ6_9PSEU</name>
<evidence type="ECO:0000313" key="7">
    <source>
        <dbReference type="Proteomes" id="UP000239494"/>
    </source>
</evidence>
<accession>A0A2T0SWJ6</accession>
<sequence length="348" mass="36383">MRIAVVGGGVAGSLLAWRLREQSPDVLVDVLVGDPSTPDASGASGGLVRAFETAPDACRIAAESLAEVRGSPMLREWTGYREVGAVYLLPEGVDPSASLREVDDVLPGSARVGTAARLAEDFGFRGLAPDAIGVVERCAGYISPALLRAHALVWLAHNGCEVRRTVVSEVTPEGGLRLADGTEHEYDVVVVAAGAWTPALVPHGRTLRTKQIQYGVYRMRVPGLGAFVDEPTGLYGRPHGEGTFLLGLGCDRWDVDPAAVRPDAALADRVVSSARARFGVDVRHSSPREVVASFDCYREPSGLALLPIPGSSSVFTFTGGSGGAAKTVVGVSRHAARMLVRGLAGVAG</sequence>
<dbReference type="Pfam" id="PF01266">
    <property type="entry name" value="DAO"/>
    <property type="match status" value="1"/>
</dbReference>
<dbReference type="SUPFAM" id="SSF51905">
    <property type="entry name" value="FAD/NAD(P)-binding domain"/>
    <property type="match status" value="1"/>
</dbReference>
<dbReference type="EMBL" id="PVTF01000009">
    <property type="protein sequence ID" value="PRY37787.1"/>
    <property type="molecule type" value="Genomic_DNA"/>
</dbReference>
<gene>
    <name evidence="6" type="ORF">CLV43_1097</name>
</gene>
<keyword evidence="4" id="KW-0560">Oxidoreductase</keyword>
<reference evidence="6 7" key="1">
    <citation type="submission" date="2018-03" db="EMBL/GenBank/DDBJ databases">
        <title>Genomic Encyclopedia of Archaeal and Bacterial Type Strains, Phase II (KMG-II): from individual species to whole genera.</title>
        <authorList>
            <person name="Goeker M."/>
        </authorList>
    </citation>
    <scope>NUCLEOTIDE SEQUENCE [LARGE SCALE GENOMIC DNA]</scope>
    <source>
        <strain evidence="6 7">DSM 44720</strain>
    </source>
</reference>
<dbReference type="GO" id="GO:0008115">
    <property type="term" value="F:sarcosine oxidase activity"/>
    <property type="evidence" value="ECO:0007669"/>
    <property type="project" value="TreeGrafter"/>
</dbReference>
<evidence type="ECO:0000313" key="6">
    <source>
        <dbReference type="EMBL" id="PRY37787.1"/>
    </source>
</evidence>
<dbReference type="Gene3D" id="3.50.50.60">
    <property type="entry name" value="FAD/NAD(P)-binding domain"/>
    <property type="match status" value="1"/>
</dbReference>
<dbReference type="Gene3D" id="3.30.9.10">
    <property type="entry name" value="D-Amino Acid Oxidase, subunit A, domain 2"/>
    <property type="match status" value="1"/>
</dbReference>
<keyword evidence="3" id="KW-0274">FAD</keyword>
<dbReference type="PANTHER" id="PTHR10961">
    <property type="entry name" value="PEROXISOMAL SARCOSINE OXIDASE"/>
    <property type="match status" value="1"/>
</dbReference>
<comment type="caution">
    <text evidence="6">The sequence shown here is derived from an EMBL/GenBank/DDBJ whole genome shotgun (WGS) entry which is preliminary data.</text>
</comment>
<dbReference type="GO" id="GO:0050660">
    <property type="term" value="F:flavin adenine dinucleotide binding"/>
    <property type="evidence" value="ECO:0007669"/>
    <property type="project" value="InterPro"/>
</dbReference>
<protein>
    <submittedName>
        <fullName evidence="6">Glycine/D-amino acid oxidase-like deaminating enzyme</fullName>
    </submittedName>
</protein>
<proteinExistence type="predicted"/>
<comment type="cofactor">
    <cofactor evidence="1">
        <name>FAD</name>
        <dbReference type="ChEBI" id="CHEBI:57692"/>
    </cofactor>
</comment>
<keyword evidence="7" id="KW-1185">Reference proteome</keyword>
<evidence type="ECO:0000256" key="3">
    <source>
        <dbReference type="ARBA" id="ARBA00022827"/>
    </source>
</evidence>
<evidence type="ECO:0000256" key="1">
    <source>
        <dbReference type="ARBA" id="ARBA00001974"/>
    </source>
</evidence>
<evidence type="ECO:0000259" key="5">
    <source>
        <dbReference type="Pfam" id="PF01266"/>
    </source>
</evidence>
<dbReference type="InterPro" id="IPR045170">
    <property type="entry name" value="MTOX"/>
</dbReference>